<proteinExistence type="predicted"/>
<sequence>MEILDEPAERPMPDPQVARSKEEFASCLLALKAWSGRSFREIATISRKTRYRISTGTTENLTSGRVVPQERSLIGFLYGCGLSDPAQQEPWIARFANLYPPQPRPGLRSASHKAPAVGFDIDMYLAELDRIFDESGIKELFVSPKGYLEKQDVDVDVDGYIDEWLQAPSSGPLAVLGDYGTGKSWLCLRLAKRLADQYRRTLNSPLPLLIGFKRFEPRMDIEQLVRTHLFDSYGVEVHNPAELRRALGTGRLLLILDGLDEMVKALGERTALVAYSRLVLSSGIPRALITCRTHYFYSGSEQRELLMPTPVMPGFDLLHLRMFGPHEMTEFIRRRFDSAEAEAVLRFIASTYNLTELCTRPVLLSLVCQSHDQLPDFVAAASSADLYDAYTNAWLHRELSSGRLMVAPDLVMVFFEDLAERLVTQKTMVIDVEQLKVHLSMLLDRASLPRSRWKEVERQLITSTFVSRIRGDAWQFAHRSFQEYFYARKFFRWESEFDGEGIFPVIYTPVWHFIAQMALREWTEQKARKWITPRTGHEDDPTLTETTLRAAAAYWLLTNRCRGFPSAGIMLDSVELTDIDLSNLDLSNSDFHGSDLSRSKLTYSILRGCNLFGTRFAGCDIGHADFRGAEFSPFSREELKHCNGYRTAIFD</sequence>
<dbReference type="InterPro" id="IPR007111">
    <property type="entry name" value="NACHT_NTPase"/>
</dbReference>
<dbReference type="Gene3D" id="3.40.50.300">
    <property type="entry name" value="P-loop containing nucleotide triphosphate hydrolases"/>
    <property type="match status" value="1"/>
</dbReference>
<protein>
    <recommendedName>
        <fullName evidence="1">NACHT domain-containing protein</fullName>
    </recommendedName>
</protein>
<dbReference type="EMBL" id="BMMX01000047">
    <property type="protein sequence ID" value="GGL15291.1"/>
    <property type="molecule type" value="Genomic_DNA"/>
</dbReference>
<evidence type="ECO:0000313" key="2">
    <source>
        <dbReference type="EMBL" id="GGL15291.1"/>
    </source>
</evidence>
<comment type="caution">
    <text evidence="2">The sequence shown here is derived from an EMBL/GenBank/DDBJ whole genome shotgun (WGS) entry which is preliminary data.</text>
</comment>
<name>A0A8J3C4V3_9ACTN</name>
<dbReference type="Gene3D" id="2.160.20.80">
    <property type="entry name" value="E3 ubiquitin-protein ligase SopA"/>
    <property type="match status" value="1"/>
</dbReference>
<reference evidence="2" key="1">
    <citation type="journal article" date="2014" name="Int. J. Syst. Evol. Microbiol.">
        <title>Complete genome sequence of Corynebacterium casei LMG S-19264T (=DSM 44701T), isolated from a smear-ripened cheese.</title>
        <authorList>
            <consortium name="US DOE Joint Genome Institute (JGI-PGF)"/>
            <person name="Walter F."/>
            <person name="Albersmeier A."/>
            <person name="Kalinowski J."/>
            <person name="Ruckert C."/>
        </authorList>
    </citation>
    <scope>NUCLEOTIDE SEQUENCE</scope>
    <source>
        <strain evidence="2">CGMCC 4.7299</strain>
    </source>
</reference>
<dbReference type="SUPFAM" id="SSF141571">
    <property type="entry name" value="Pentapeptide repeat-like"/>
    <property type="match status" value="1"/>
</dbReference>
<dbReference type="RefSeq" id="WP_189082457.1">
    <property type="nucleotide sequence ID" value="NZ_BMMX01000047.1"/>
</dbReference>
<evidence type="ECO:0000313" key="3">
    <source>
        <dbReference type="Proteomes" id="UP000656042"/>
    </source>
</evidence>
<dbReference type="InterPro" id="IPR001646">
    <property type="entry name" value="5peptide_repeat"/>
</dbReference>
<dbReference type="SUPFAM" id="SSF52540">
    <property type="entry name" value="P-loop containing nucleoside triphosphate hydrolases"/>
    <property type="match status" value="1"/>
</dbReference>
<dbReference type="AlphaFoldDB" id="A0A8J3C4V3"/>
<evidence type="ECO:0000259" key="1">
    <source>
        <dbReference type="Pfam" id="PF05729"/>
    </source>
</evidence>
<accession>A0A8J3C4V3</accession>
<reference evidence="2" key="2">
    <citation type="submission" date="2020-09" db="EMBL/GenBank/DDBJ databases">
        <authorList>
            <person name="Sun Q."/>
            <person name="Zhou Y."/>
        </authorList>
    </citation>
    <scope>NUCLEOTIDE SEQUENCE</scope>
    <source>
        <strain evidence="2">CGMCC 4.7299</strain>
    </source>
</reference>
<dbReference type="Pfam" id="PF05729">
    <property type="entry name" value="NACHT"/>
    <property type="match status" value="1"/>
</dbReference>
<organism evidence="2 3">
    <name type="scientific">Mangrovihabitans endophyticus</name>
    <dbReference type="NCBI Taxonomy" id="1751298"/>
    <lineage>
        <taxon>Bacteria</taxon>
        <taxon>Bacillati</taxon>
        <taxon>Actinomycetota</taxon>
        <taxon>Actinomycetes</taxon>
        <taxon>Micromonosporales</taxon>
        <taxon>Micromonosporaceae</taxon>
        <taxon>Mangrovihabitans</taxon>
    </lineage>
</organism>
<dbReference type="InterPro" id="IPR027417">
    <property type="entry name" value="P-loop_NTPase"/>
</dbReference>
<feature type="domain" description="NACHT" evidence="1">
    <location>
        <begin position="173"/>
        <end position="336"/>
    </location>
</feature>
<keyword evidence="3" id="KW-1185">Reference proteome</keyword>
<dbReference type="Pfam" id="PF00805">
    <property type="entry name" value="Pentapeptide"/>
    <property type="match status" value="1"/>
</dbReference>
<dbReference type="Proteomes" id="UP000656042">
    <property type="component" value="Unassembled WGS sequence"/>
</dbReference>
<gene>
    <name evidence="2" type="ORF">GCM10012284_57420</name>
</gene>